<reference evidence="2" key="1">
    <citation type="submission" date="2021-02" db="EMBL/GenBank/DDBJ databases">
        <authorList>
            <person name="Dougan E. K."/>
            <person name="Rhodes N."/>
            <person name="Thang M."/>
            <person name="Chan C."/>
        </authorList>
    </citation>
    <scope>NUCLEOTIDE SEQUENCE</scope>
</reference>
<dbReference type="Proteomes" id="UP000604046">
    <property type="component" value="Unassembled WGS sequence"/>
</dbReference>
<proteinExistence type="predicted"/>
<comment type="caution">
    <text evidence="2">The sequence shown here is derived from an EMBL/GenBank/DDBJ whole genome shotgun (WGS) entry which is preliminary data.</text>
</comment>
<gene>
    <name evidence="2" type="ORF">SNAT2548_LOCUS315</name>
</gene>
<dbReference type="InterPro" id="IPR011333">
    <property type="entry name" value="SKP1/BTB/POZ_sf"/>
</dbReference>
<sequence length="377" mass="40551">MADGGGEGEAKEEAPTFSVPADLDLRYFYGREELADCAVRLPTFAGEEAQEVKCHRLALCSLSGFFFRSFLQPSELPATSDIPSLPDDAELRRQMPVPALFQLMLRFAYAALRWEALEGQVAPWQLPGLYALAVLLEAKVLAEAAYSRLEGNLTPGTAASLLYVSKLLGGSSEDFKRAADRCIEVVRGGFGRLCDSPASLGLLCKMPVEVLVPLLEDDQLEIQNESSVLRAVRHTLWRRLPRAGRSLKLSGRLCESPKLFASEGLQLKWELQLLEVPLSELSATPAPPVDRFSASDSAAAAEAAPGEGAKLPELSLRLPGDAAPAALLRGRRDNGEAAVSAFLPLQNLPEGEEPSAEMAAEAADAEGKPAGRVRFTP</sequence>
<accession>A0A812GF18</accession>
<keyword evidence="3" id="KW-1185">Reference proteome</keyword>
<protein>
    <recommendedName>
        <fullName evidence="4">BTB domain-containing protein</fullName>
    </recommendedName>
</protein>
<feature type="region of interest" description="Disordered" evidence="1">
    <location>
        <begin position="346"/>
        <end position="377"/>
    </location>
</feature>
<evidence type="ECO:0000256" key="1">
    <source>
        <dbReference type="SAM" id="MobiDB-lite"/>
    </source>
</evidence>
<organism evidence="2 3">
    <name type="scientific">Symbiodinium natans</name>
    <dbReference type="NCBI Taxonomy" id="878477"/>
    <lineage>
        <taxon>Eukaryota</taxon>
        <taxon>Sar</taxon>
        <taxon>Alveolata</taxon>
        <taxon>Dinophyceae</taxon>
        <taxon>Suessiales</taxon>
        <taxon>Symbiodiniaceae</taxon>
        <taxon>Symbiodinium</taxon>
    </lineage>
</organism>
<evidence type="ECO:0000313" key="3">
    <source>
        <dbReference type="Proteomes" id="UP000604046"/>
    </source>
</evidence>
<dbReference type="OrthoDB" id="10495303at2759"/>
<dbReference type="EMBL" id="CAJNDS010000014">
    <property type="protein sequence ID" value="CAE6916848.1"/>
    <property type="molecule type" value="Genomic_DNA"/>
</dbReference>
<evidence type="ECO:0008006" key="4">
    <source>
        <dbReference type="Google" id="ProtNLM"/>
    </source>
</evidence>
<dbReference type="SUPFAM" id="SSF54695">
    <property type="entry name" value="POZ domain"/>
    <property type="match status" value="1"/>
</dbReference>
<evidence type="ECO:0000313" key="2">
    <source>
        <dbReference type="EMBL" id="CAE6916848.1"/>
    </source>
</evidence>
<name>A0A812GF18_9DINO</name>
<dbReference type="AlphaFoldDB" id="A0A812GF18"/>
<feature type="region of interest" description="Disordered" evidence="1">
    <location>
        <begin position="285"/>
        <end position="306"/>
    </location>
</feature>
<dbReference type="Gene3D" id="3.30.710.10">
    <property type="entry name" value="Potassium Channel Kv1.1, Chain A"/>
    <property type="match status" value="1"/>
</dbReference>
<feature type="compositionally biased region" description="Low complexity" evidence="1">
    <location>
        <begin position="294"/>
        <end position="306"/>
    </location>
</feature>